<sequence length="776" mass="87136">MGSKKRSSDSVDTVDESKAYSEHLEKKMKKIKKTDGEIDKVKTNTDSETPMERKKKRKALDKEKKNKSVVSDENGEVKVNVGNVEVENRISIMPEFHIGVFKDLGNKEVEVREAAAERLVSELIEVQKAYDLMERKDEIDGGGLKLEAEKDDGLNNCAPSVRYAVRRLIRGVSSSRECARQGFALGLTMLVGAVSNIAIDSLLKLIVDLLEVSSSMKGQEIKDCLLGRLFAYGALARSGRLEQSLSDSELVKEFTSSVISLAAKKRYLQEPAVVVILQLSEKERNCGMSADANRLHALRYLLIQLLLQLLLRPGEFSEATSEIIICCKKFFPSPDLLDSDDEPNGDEEPELMDVFVDTMLSLLPQSSAPMRSAIEQVIKKDLKPARRQETDNIEEAEDSDEAETGDNTGDGDEQSEDSEGTVVKESREENSDDDSDGGMDDEAMFRMDSYLAQIFKEKRNQAGGGDTADSQLVLFKLRVLSLLEIYLHENQGKPQVLKVYSNLCQAFVNPHTTEGSEQLGDRICKIVENKILKAKHYPKGESLQLSMLEPLLEKNLKLAAKPFKKKKAAITPSKKKQSASFQRYRKIVNLAQNSTYWILKIIDSGSFSEEDKEKVFDILKSAIVAYFDGKNSQLKPQFLKEIIRRCAWVGERYFGLLVEKCSTAKSKFRQVEALDLLLEALKPFVSVNKSEGTVVPGKKMLSSHLSELCVLIKELVTNMPEKQARRAEVRRFCVRMFHIISNLKLSTKFLKSLDSEVHSVCEKQIGKAFLDLKKQE</sequence>
<organism evidence="4">
    <name type="scientific">Tanacetum cinerariifolium</name>
    <name type="common">Dalmatian daisy</name>
    <name type="synonym">Chrysanthemum cinerariifolium</name>
    <dbReference type="NCBI Taxonomy" id="118510"/>
    <lineage>
        <taxon>Eukaryota</taxon>
        <taxon>Viridiplantae</taxon>
        <taxon>Streptophyta</taxon>
        <taxon>Embryophyta</taxon>
        <taxon>Tracheophyta</taxon>
        <taxon>Spermatophyta</taxon>
        <taxon>Magnoliopsida</taxon>
        <taxon>eudicotyledons</taxon>
        <taxon>Gunneridae</taxon>
        <taxon>Pentapetalae</taxon>
        <taxon>asterids</taxon>
        <taxon>campanulids</taxon>
        <taxon>Asterales</taxon>
        <taxon>Asteraceae</taxon>
        <taxon>Asteroideae</taxon>
        <taxon>Anthemideae</taxon>
        <taxon>Anthemidinae</taxon>
        <taxon>Tanacetum</taxon>
    </lineage>
</organism>
<dbReference type="PANTHER" id="PTHR13213">
    <property type="entry name" value="MYB-BINDING PROTEIN 1A FAMILY MEMBER"/>
    <property type="match status" value="1"/>
</dbReference>
<dbReference type="GO" id="GO:0005730">
    <property type="term" value="C:nucleolus"/>
    <property type="evidence" value="ECO:0007669"/>
    <property type="project" value="InterPro"/>
</dbReference>
<name>A0A6L2JVC1_TANCI</name>
<evidence type="ECO:0000313" key="4">
    <source>
        <dbReference type="EMBL" id="GEU41031.1"/>
    </source>
</evidence>
<gene>
    <name evidence="4" type="ORF">Tci_013009</name>
</gene>
<evidence type="ECO:0000256" key="2">
    <source>
        <dbReference type="ARBA" id="ARBA00023242"/>
    </source>
</evidence>
<protein>
    <submittedName>
        <fullName evidence="4">Myb-binding protein 1A</fullName>
    </submittedName>
</protein>
<proteinExistence type="predicted"/>
<accession>A0A6L2JVC1</accession>
<dbReference type="EMBL" id="BKCJ010001383">
    <property type="protein sequence ID" value="GEU41031.1"/>
    <property type="molecule type" value="Genomic_DNA"/>
</dbReference>
<dbReference type="Pfam" id="PF04931">
    <property type="entry name" value="DNA_pol_phi"/>
    <property type="match status" value="2"/>
</dbReference>
<reference evidence="4" key="1">
    <citation type="journal article" date="2019" name="Sci. Rep.">
        <title>Draft genome of Tanacetum cinerariifolium, the natural source of mosquito coil.</title>
        <authorList>
            <person name="Yamashiro T."/>
            <person name="Shiraishi A."/>
            <person name="Satake H."/>
            <person name="Nakayama K."/>
        </authorList>
    </citation>
    <scope>NUCLEOTIDE SEQUENCE</scope>
</reference>
<feature type="compositionally biased region" description="Basic and acidic residues" evidence="3">
    <location>
        <begin position="33"/>
        <end position="45"/>
    </location>
</feature>
<feature type="region of interest" description="Disordered" evidence="3">
    <location>
        <begin position="1"/>
        <end position="72"/>
    </location>
</feature>
<dbReference type="GO" id="GO:0006355">
    <property type="term" value="P:regulation of DNA-templated transcription"/>
    <property type="evidence" value="ECO:0007669"/>
    <property type="project" value="InterPro"/>
</dbReference>
<dbReference type="AlphaFoldDB" id="A0A6L2JVC1"/>
<feature type="compositionally biased region" description="Basic and acidic residues" evidence="3">
    <location>
        <begin position="15"/>
        <end position="25"/>
    </location>
</feature>
<evidence type="ECO:0000256" key="3">
    <source>
        <dbReference type="SAM" id="MobiDB-lite"/>
    </source>
</evidence>
<evidence type="ECO:0000256" key="1">
    <source>
        <dbReference type="ARBA" id="ARBA00004123"/>
    </source>
</evidence>
<feature type="compositionally biased region" description="Acidic residues" evidence="3">
    <location>
        <begin position="430"/>
        <end position="441"/>
    </location>
</feature>
<dbReference type="PANTHER" id="PTHR13213:SF2">
    <property type="entry name" value="MYB-BINDING PROTEIN 1A"/>
    <property type="match status" value="1"/>
</dbReference>
<dbReference type="GO" id="GO:0003677">
    <property type="term" value="F:DNA binding"/>
    <property type="evidence" value="ECO:0007669"/>
    <property type="project" value="InterPro"/>
</dbReference>
<feature type="compositionally biased region" description="Acidic residues" evidence="3">
    <location>
        <begin position="391"/>
        <end position="419"/>
    </location>
</feature>
<dbReference type="InterPro" id="IPR007015">
    <property type="entry name" value="DNA_pol_V/MYBBP1A"/>
</dbReference>
<comment type="subcellular location">
    <subcellularLocation>
        <location evidence="1">Nucleus</location>
    </subcellularLocation>
</comment>
<comment type="caution">
    <text evidence="4">The sequence shown here is derived from an EMBL/GenBank/DDBJ whole genome shotgun (WGS) entry which is preliminary data.</text>
</comment>
<keyword evidence="2" id="KW-0539">Nucleus</keyword>
<feature type="region of interest" description="Disordered" evidence="3">
    <location>
        <begin position="382"/>
        <end position="441"/>
    </location>
</feature>